<dbReference type="Gene3D" id="3.30.70.1010">
    <property type="entry name" value="Translation elongation factor EF1B, gamma chain, conserved domain"/>
    <property type="match status" value="1"/>
</dbReference>
<dbReference type="SMART" id="SM01183">
    <property type="entry name" value="EF1G"/>
    <property type="match status" value="1"/>
</dbReference>
<evidence type="ECO:0000313" key="10">
    <source>
        <dbReference type="Proteomes" id="UP000597762"/>
    </source>
</evidence>
<dbReference type="GO" id="GO:0005737">
    <property type="term" value="C:cytoplasm"/>
    <property type="evidence" value="ECO:0007669"/>
    <property type="project" value="TreeGrafter"/>
</dbReference>
<dbReference type="Pfam" id="PF00043">
    <property type="entry name" value="GST_C"/>
    <property type="match status" value="1"/>
</dbReference>
<feature type="domain" description="GST C-terminal" evidence="8">
    <location>
        <begin position="88"/>
        <end position="216"/>
    </location>
</feature>
<dbReference type="InterPro" id="IPR036433">
    <property type="entry name" value="EF1B_G_C_sf"/>
</dbReference>
<dbReference type="InterPro" id="IPR010987">
    <property type="entry name" value="Glutathione-S-Trfase_C-like"/>
</dbReference>
<keyword evidence="3 4" id="KW-0648">Protein biosynthesis</keyword>
<comment type="caution">
    <text evidence="9">The sequence shown here is derived from an EMBL/GenBank/DDBJ whole genome shotgun (WGS) entry which is preliminary data.</text>
</comment>
<dbReference type="PROSITE" id="PS50404">
    <property type="entry name" value="GST_NTER"/>
    <property type="match status" value="1"/>
</dbReference>
<dbReference type="PROSITE" id="PS50040">
    <property type="entry name" value="EF1G_C"/>
    <property type="match status" value="1"/>
</dbReference>
<dbReference type="SFLD" id="SFLDG00358">
    <property type="entry name" value="Main_(cytGST)"/>
    <property type="match status" value="1"/>
</dbReference>
<dbReference type="SUPFAM" id="SSF47616">
    <property type="entry name" value="GST C-terminal domain-like"/>
    <property type="match status" value="1"/>
</dbReference>
<dbReference type="OrthoDB" id="249703at2759"/>
<evidence type="ECO:0000256" key="2">
    <source>
        <dbReference type="ARBA" id="ARBA00022768"/>
    </source>
</evidence>
<dbReference type="FunFam" id="1.20.1050.10:FF:000006">
    <property type="entry name" value="Elongation factor 1 gamma"/>
    <property type="match status" value="1"/>
</dbReference>
<dbReference type="Proteomes" id="UP000597762">
    <property type="component" value="Unassembled WGS sequence"/>
</dbReference>
<feature type="domain" description="EF-1-gamma C-terminal" evidence="6">
    <location>
        <begin position="268"/>
        <end position="427"/>
    </location>
</feature>
<dbReference type="Gene3D" id="1.20.1050.10">
    <property type="match status" value="1"/>
</dbReference>
<dbReference type="EMBL" id="CAHIKZ030000764">
    <property type="protein sequence ID" value="CAE1237496.1"/>
    <property type="molecule type" value="Genomic_DNA"/>
</dbReference>
<dbReference type="SFLD" id="SFLDS00019">
    <property type="entry name" value="Glutathione_Transferase_(cytos"/>
    <property type="match status" value="1"/>
</dbReference>
<dbReference type="AlphaFoldDB" id="A0A812BQ20"/>
<evidence type="ECO:0000256" key="5">
    <source>
        <dbReference type="SAM" id="MobiDB-lite"/>
    </source>
</evidence>
<dbReference type="InterPro" id="IPR050802">
    <property type="entry name" value="EF-GSTs"/>
</dbReference>
<evidence type="ECO:0000313" key="9">
    <source>
        <dbReference type="EMBL" id="CAE1237496.1"/>
    </source>
</evidence>
<dbReference type="CDD" id="cd03044">
    <property type="entry name" value="GST_N_EF1Bgamma"/>
    <property type="match status" value="1"/>
</dbReference>
<evidence type="ECO:0000256" key="1">
    <source>
        <dbReference type="ARBA" id="ARBA00022218"/>
    </source>
</evidence>
<dbReference type="GO" id="GO:0003746">
    <property type="term" value="F:translation elongation factor activity"/>
    <property type="evidence" value="ECO:0007669"/>
    <property type="project" value="UniProtKB-UniRule"/>
</dbReference>
<protein>
    <recommendedName>
        <fullName evidence="1">Elongation factor 1-gamma</fullName>
    </recommendedName>
</protein>
<dbReference type="PANTHER" id="PTHR43986">
    <property type="entry name" value="ELONGATION FACTOR 1-GAMMA"/>
    <property type="match status" value="1"/>
</dbReference>
<reference evidence="9" key="1">
    <citation type="submission" date="2021-01" db="EMBL/GenBank/DDBJ databases">
        <authorList>
            <person name="Li R."/>
            <person name="Bekaert M."/>
        </authorList>
    </citation>
    <scope>NUCLEOTIDE SEQUENCE</scope>
    <source>
        <strain evidence="9">Farmed</strain>
    </source>
</reference>
<evidence type="ECO:0000256" key="3">
    <source>
        <dbReference type="ARBA" id="ARBA00022917"/>
    </source>
</evidence>
<dbReference type="Pfam" id="PF02798">
    <property type="entry name" value="GST_N"/>
    <property type="match status" value="1"/>
</dbReference>
<dbReference type="SUPFAM" id="SSF89942">
    <property type="entry name" value="eEF1-gamma domain"/>
    <property type="match status" value="1"/>
</dbReference>
<dbReference type="CDD" id="cd03181">
    <property type="entry name" value="GST_C_EF1Bgamma_like"/>
    <property type="match status" value="1"/>
</dbReference>
<keyword evidence="10" id="KW-1185">Reference proteome</keyword>
<evidence type="ECO:0000259" key="8">
    <source>
        <dbReference type="PROSITE" id="PS50405"/>
    </source>
</evidence>
<dbReference type="Pfam" id="PF00647">
    <property type="entry name" value="EF1G"/>
    <property type="match status" value="1"/>
</dbReference>
<dbReference type="Gene3D" id="3.40.30.10">
    <property type="entry name" value="Glutaredoxin"/>
    <property type="match status" value="1"/>
</dbReference>
<evidence type="ECO:0000256" key="4">
    <source>
        <dbReference type="PROSITE-ProRule" id="PRU00519"/>
    </source>
</evidence>
<feature type="region of interest" description="Disordered" evidence="5">
    <location>
        <begin position="222"/>
        <end position="276"/>
    </location>
</feature>
<dbReference type="InterPro" id="IPR001662">
    <property type="entry name" value="EF1B_G_C"/>
</dbReference>
<organism evidence="9 10">
    <name type="scientific">Acanthosepion pharaonis</name>
    <name type="common">Pharaoh cuttlefish</name>
    <name type="synonym">Sepia pharaonis</name>
    <dbReference type="NCBI Taxonomy" id="158019"/>
    <lineage>
        <taxon>Eukaryota</taxon>
        <taxon>Metazoa</taxon>
        <taxon>Spiralia</taxon>
        <taxon>Lophotrochozoa</taxon>
        <taxon>Mollusca</taxon>
        <taxon>Cephalopoda</taxon>
        <taxon>Coleoidea</taxon>
        <taxon>Decapodiformes</taxon>
        <taxon>Sepiida</taxon>
        <taxon>Sepiina</taxon>
        <taxon>Sepiidae</taxon>
        <taxon>Acanthosepion</taxon>
    </lineage>
</organism>
<dbReference type="InterPro" id="IPR004046">
    <property type="entry name" value="GST_C"/>
</dbReference>
<feature type="compositionally biased region" description="Basic and acidic residues" evidence="5">
    <location>
        <begin position="222"/>
        <end position="272"/>
    </location>
</feature>
<evidence type="ECO:0000259" key="7">
    <source>
        <dbReference type="PROSITE" id="PS50404"/>
    </source>
</evidence>
<dbReference type="FunFam" id="3.30.70.1010:FF:000001">
    <property type="entry name" value="Elongation factor 1-gamma 1"/>
    <property type="match status" value="1"/>
</dbReference>
<dbReference type="PROSITE" id="PS50405">
    <property type="entry name" value="GST_CTER"/>
    <property type="match status" value="1"/>
</dbReference>
<sequence length="427" mass="49495">MASGTLYTYPENFRAYKILIAAKYSGANVTVASAPPAFQFGETNKSKEFLDKFPIGKVPAFENSSGECFFESNAIAHYVGSAQLRGTTDEDAAHILQWINFADNEILPASCTWVYPCLGIIQFNKQETEKAKEQIKKVLKILNDYLQTRTYLVGERITQADITVACNMLQLYKYVLDAEFRSPYINVNRWFTTMINQTHFKSVVGNVQMCEKMAQFDPKKYAEIHGQGRKDKRDKAQKTEKAKTPPKPKQQEVKKDPSEEPEPKPPKKEDPFAKFPKGNFNMDEFKRTYSNNDTVTVAMPYFWEHFEKENYSIWRGDYKYNNELTQVFMTCNLVGGMFQRLEKMKKNAFACVLIFGENNSNSISGIWVWPSQELAFELCPDWQVDYEVYEWTKLDPDEEKTRTMVKEYFAMEGDFDGRKFNQGKVFK</sequence>
<dbReference type="InterPro" id="IPR004045">
    <property type="entry name" value="Glutathione_S-Trfase_N"/>
</dbReference>
<dbReference type="FunFam" id="3.40.30.10:FF:000233">
    <property type="entry name" value="Elongation factor 1-gamma"/>
    <property type="match status" value="1"/>
</dbReference>
<dbReference type="InterPro" id="IPR036282">
    <property type="entry name" value="Glutathione-S-Trfase_C_sf"/>
</dbReference>
<proteinExistence type="predicted"/>
<feature type="domain" description="GST N-terminal" evidence="7">
    <location>
        <begin position="2"/>
        <end position="87"/>
    </location>
</feature>
<dbReference type="SUPFAM" id="SSF52833">
    <property type="entry name" value="Thioredoxin-like"/>
    <property type="match status" value="1"/>
</dbReference>
<gene>
    <name evidence="9" type="ORF">SPHA_20787</name>
</gene>
<accession>A0A812BQ20</accession>
<dbReference type="GO" id="GO:0005634">
    <property type="term" value="C:nucleus"/>
    <property type="evidence" value="ECO:0007669"/>
    <property type="project" value="TreeGrafter"/>
</dbReference>
<evidence type="ECO:0000259" key="6">
    <source>
        <dbReference type="PROSITE" id="PS50040"/>
    </source>
</evidence>
<dbReference type="PANTHER" id="PTHR43986:SF1">
    <property type="entry name" value="ELONGATION FACTOR 1-GAMMA"/>
    <property type="match status" value="1"/>
</dbReference>
<name>A0A812BQ20_ACAPH</name>
<dbReference type="InterPro" id="IPR036249">
    <property type="entry name" value="Thioredoxin-like_sf"/>
</dbReference>
<keyword evidence="2 4" id="KW-0251">Elongation factor</keyword>
<dbReference type="InterPro" id="IPR040079">
    <property type="entry name" value="Glutathione_S-Trfase"/>
</dbReference>